<dbReference type="Gene3D" id="1.20.120.1630">
    <property type="match status" value="1"/>
</dbReference>
<evidence type="ECO:0000256" key="4">
    <source>
        <dbReference type="ARBA" id="ARBA00023136"/>
    </source>
</evidence>
<evidence type="ECO:0000313" key="7">
    <source>
        <dbReference type="EMBL" id="QEA15548.1"/>
    </source>
</evidence>
<proteinExistence type="predicted"/>
<keyword evidence="8" id="KW-1185">Reference proteome</keyword>
<feature type="transmembrane region" description="Helical" evidence="5">
    <location>
        <begin position="72"/>
        <end position="94"/>
    </location>
</feature>
<dbReference type="KEGG" id="ngf:FRF71_05020"/>
<dbReference type="EMBL" id="CP042345">
    <property type="protein sequence ID" value="QEA15548.1"/>
    <property type="molecule type" value="Genomic_DNA"/>
</dbReference>
<evidence type="ECO:0000259" key="6">
    <source>
        <dbReference type="Pfam" id="PF07298"/>
    </source>
</evidence>
<dbReference type="Pfam" id="PF07298">
    <property type="entry name" value="NnrU"/>
    <property type="match status" value="1"/>
</dbReference>
<reference evidence="7 8" key="1">
    <citation type="journal article" date="2013" name="J. Microbiol. Biotechnol.">
        <title>Novosphingobium ginsenosidimutans sp. nov., with the ability to convert ginsenoside.</title>
        <authorList>
            <person name="Kim J.K."/>
            <person name="He D."/>
            <person name="Liu Q.M."/>
            <person name="Park H.Y."/>
            <person name="Jung M.S."/>
            <person name="Yoon M.H."/>
            <person name="Kim S.C."/>
            <person name="Im W.T."/>
        </authorList>
    </citation>
    <scope>NUCLEOTIDE SEQUENCE [LARGE SCALE GENOMIC DNA]</scope>
    <source>
        <strain evidence="7 8">FW-6</strain>
    </source>
</reference>
<sequence length="226" mass="23678">MDPLANLIAASVAFVGSHFAMSHPLRAGLAGRLGAAGFSVVYSLVSLVTFGWMVLAFRAIPPSAGLWDGSQNLPWGLATLLMLIASVLFAGSFAGNPALPAPGAEALAQKPVRGVFHVTRHPMMWGFALWAVSHALVSPTPRSLVLTGALGFLALVGSHLQDRKKEALMGAAWAGWEAKTSYWPKLGGLAKAGIVPWLGGLVLWLGATWAHIPGNGMAAGIWRWVG</sequence>
<comment type="subcellular location">
    <subcellularLocation>
        <location evidence="1">Membrane</location>
        <topology evidence="1">Multi-pass membrane protein</topology>
    </subcellularLocation>
</comment>
<evidence type="ECO:0000256" key="3">
    <source>
        <dbReference type="ARBA" id="ARBA00022989"/>
    </source>
</evidence>
<feature type="transmembrane region" description="Helical" evidence="5">
    <location>
        <begin position="37"/>
        <end position="60"/>
    </location>
</feature>
<accession>A0A5B8S359</accession>
<dbReference type="OrthoDB" id="7828645at2"/>
<keyword evidence="4 5" id="KW-0472">Membrane</keyword>
<dbReference type="InterPro" id="IPR009915">
    <property type="entry name" value="NnrU_dom"/>
</dbReference>
<keyword evidence="3 5" id="KW-1133">Transmembrane helix</keyword>
<protein>
    <submittedName>
        <fullName evidence="7">MFS transporter</fullName>
    </submittedName>
</protein>
<organism evidence="7 8">
    <name type="scientific">Novosphingobium ginsenosidimutans</name>
    <dbReference type="NCBI Taxonomy" id="1176536"/>
    <lineage>
        <taxon>Bacteria</taxon>
        <taxon>Pseudomonadati</taxon>
        <taxon>Pseudomonadota</taxon>
        <taxon>Alphaproteobacteria</taxon>
        <taxon>Sphingomonadales</taxon>
        <taxon>Sphingomonadaceae</taxon>
        <taxon>Novosphingobium</taxon>
    </lineage>
</organism>
<evidence type="ECO:0000256" key="1">
    <source>
        <dbReference type="ARBA" id="ARBA00004141"/>
    </source>
</evidence>
<name>A0A5B8S359_9SPHN</name>
<dbReference type="AlphaFoldDB" id="A0A5B8S359"/>
<dbReference type="RefSeq" id="WP_147089526.1">
    <property type="nucleotide sequence ID" value="NZ_BAABJD010000001.1"/>
</dbReference>
<keyword evidence="2 5" id="KW-0812">Transmembrane</keyword>
<gene>
    <name evidence="7" type="ORF">FRF71_05020</name>
</gene>
<feature type="domain" description="NnrU" evidence="6">
    <location>
        <begin position="7"/>
        <end position="213"/>
    </location>
</feature>
<dbReference type="GO" id="GO:0016020">
    <property type="term" value="C:membrane"/>
    <property type="evidence" value="ECO:0007669"/>
    <property type="project" value="UniProtKB-SubCell"/>
</dbReference>
<evidence type="ECO:0000313" key="8">
    <source>
        <dbReference type="Proteomes" id="UP000321172"/>
    </source>
</evidence>
<evidence type="ECO:0000256" key="5">
    <source>
        <dbReference type="SAM" id="Phobius"/>
    </source>
</evidence>
<evidence type="ECO:0000256" key="2">
    <source>
        <dbReference type="ARBA" id="ARBA00022692"/>
    </source>
</evidence>
<dbReference type="Proteomes" id="UP000321172">
    <property type="component" value="Chromosome"/>
</dbReference>